<dbReference type="Proteomes" id="UP000030011">
    <property type="component" value="Unassembled WGS sequence"/>
</dbReference>
<dbReference type="PANTHER" id="PTHR21047">
    <property type="entry name" value="DTDP-6-DEOXY-D-GLUCOSE-3,5 EPIMERASE"/>
    <property type="match status" value="1"/>
</dbReference>
<protein>
    <submittedName>
        <fullName evidence="4">dTDP-4-dehydrorhamnose 3,5-epimerase</fullName>
    </submittedName>
</protein>
<dbReference type="OrthoDB" id="9800680at2"/>
<sequence length="197" mass="21204">MQIEPLGIEGAFVVTPRQFSDDRGVFLESFRGDRLAEHLGHRPNIVQTNISVSSRGTVRGIHFADIPPGQGKYITALSGSLLDFIVDLRVGSPTFGAVEQVLLDTADRRAVYLTEGLGHAFCALEDDTTAMYLCTAAYNPTGEHGIHPLDPEVGLAIPADLAVTLSPKDEQAPSLAEARESGLLPTYAAWQDFVSRA</sequence>
<dbReference type="PANTHER" id="PTHR21047:SF2">
    <property type="entry name" value="THYMIDINE DIPHOSPHO-4-KETO-RHAMNOSE 3,5-EPIMERASE"/>
    <property type="match status" value="1"/>
</dbReference>
<accession>A0A0A0JTE9</accession>
<dbReference type="eggNOG" id="COG1898">
    <property type="taxonomic scope" value="Bacteria"/>
</dbReference>
<reference evidence="4 5" key="1">
    <citation type="submission" date="2013-08" db="EMBL/GenBank/DDBJ databases">
        <title>The genome sequence of Knoellia subterranea.</title>
        <authorList>
            <person name="Zhu W."/>
            <person name="Wang G."/>
        </authorList>
    </citation>
    <scope>NUCLEOTIDE SEQUENCE [LARGE SCALE GENOMIC DNA]</scope>
    <source>
        <strain evidence="4 5">KCTC 19937</strain>
    </source>
</reference>
<dbReference type="AlphaFoldDB" id="A0A0A0JTE9"/>
<dbReference type="GO" id="GO:0008830">
    <property type="term" value="F:dTDP-4-dehydrorhamnose 3,5-epimerase activity"/>
    <property type="evidence" value="ECO:0007669"/>
    <property type="project" value="InterPro"/>
</dbReference>
<dbReference type="InterPro" id="IPR011051">
    <property type="entry name" value="RmlC_Cupin_sf"/>
</dbReference>
<dbReference type="SUPFAM" id="SSF51182">
    <property type="entry name" value="RmlC-like cupins"/>
    <property type="match status" value="1"/>
</dbReference>
<dbReference type="GO" id="GO:0005829">
    <property type="term" value="C:cytosol"/>
    <property type="evidence" value="ECO:0007669"/>
    <property type="project" value="TreeGrafter"/>
</dbReference>
<dbReference type="STRING" id="1385521.N803_02480"/>
<feature type="active site" description="Proton acceptor" evidence="2">
    <location>
        <position position="62"/>
    </location>
</feature>
<evidence type="ECO:0000256" key="3">
    <source>
        <dbReference type="PIRSR" id="PIRSR600888-3"/>
    </source>
</evidence>
<feature type="active site" description="Proton donor" evidence="2">
    <location>
        <position position="132"/>
    </location>
</feature>
<dbReference type="Gene3D" id="2.60.120.10">
    <property type="entry name" value="Jelly Rolls"/>
    <property type="match status" value="1"/>
</dbReference>
<feature type="site" description="Participates in a stacking interaction with the thymidine ring of dTDP-4-oxo-6-deoxyglucose" evidence="3">
    <location>
        <position position="138"/>
    </location>
</feature>
<name>A0A0A0JTE9_9MICO</name>
<proteinExistence type="inferred from homology"/>
<dbReference type="EMBL" id="AVPK01000001">
    <property type="protein sequence ID" value="KGN39352.1"/>
    <property type="molecule type" value="Genomic_DNA"/>
</dbReference>
<dbReference type="GO" id="GO:0000271">
    <property type="term" value="P:polysaccharide biosynthetic process"/>
    <property type="evidence" value="ECO:0007669"/>
    <property type="project" value="TreeGrafter"/>
</dbReference>
<comment type="caution">
    <text evidence="4">The sequence shown here is derived from an EMBL/GenBank/DDBJ whole genome shotgun (WGS) entry which is preliminary data.</text>
</comment>
<evidence type="ECO:0000256" key="1">
    <source>
        <dbReference type="ARBA" id="ARBA00010154"/>
    </source>
</evidence>
<evidence type="ECO:0000313" key="4">
    <source>
        <dbReference type="EMBL" id="KGN39352.1"/>
    </source>
</evidence>
<dbReference type="InterPro" id="IPR014710">
    <property type="entry name" value="RmlC-like_jellyroll"/>
</dbReference>
<dbReference type="Pfam" id="PF00908">
    <property type="entry name" value="dTDP_sugar_isom"/>
    <property type="match status" value="1"/>
</dbReference>
<keyword evidence="5" id="KW-1185">Reference proteome</keyword>
<dbReference type="GO" id="GO:0019305">
    <property type="term" value="P:dTDP-rhamnose biosynthetic process"/>
    <property type="evidence" value="ECO:0007669"/>
    <property type="project" value="TreeGrafter"/>
</dbReference>
<dbReference type="RefSeq" id="WP_035902316.1">
    <property type="nucleotide sequence ID" value="NZ_AVPK01000001.1"/>
</dbReference>
<comment type="similarity">
    <text evidence="1">Belongs to the dTDP-4-dehydrorhamnose 3,5-epimerase family.</text>
</comment>
<dbReference type="CDD" id="cd00438">
    <property type="entry name" value="cupin_RmlC"/>
    <property type="match status" value="1"/>
</dbReference>
<gene>
    <name evidence="4" type="ORF">N803_02480</name>
</gene>
<evidence type="ECO:0000313" key="5">
    <source>
        <dbReference type="Proteomes" id="UP000030011"/>
    </source>
</evidence>
<organism evidence="4 5">
    <name type="scientific">Knoellia subterranea KCTC 19937</name>
    <dbReference type="NCBI Taxonomy" id="1385521"/>
    <lineage>
        <taxon>Bacteria</taxon>
        <taxon>Bacillati</taxon>
        <taxon>Actinomycetota</taxon>
        <taxon>Actinomycetes</taxon>
        <taxon>Micrococcales</taxon>
        <taxon>Intrasporangiaceae</taxon>
        <taxon>Knoellia</taxon>
    </lineage>
</organism>
<evidence type="ECO:0000256" key="2">
    <source>
        <dbReference type="PIRSR" id="PIRSR600888-1"/>
    </source>
</evidence>
<dbReference type="InterPro" id="IPR000888">
    <property type="entry name" value="RmlC-like"/>
</dbReference>